<sequence>MNRIIFKMATRNPGHDTEEYAFAALFALIGNSIYTCLGGIHSLPAIPPQHYTVNESNKDMRTEFISFNWISNAHPYLLLVPEDPWSFPVFSCLNVVSNLSAPIVAQYPDPKGNKQHSQGWALNLVVISGWTRLEMAMHEILRIMMQMTERHGGKGTNCGFDFWTRPGQYDYRKAFATTELARTAAIRSKYAFIPLIATLTYYALLCKAYWVPESSTLTEVSQTAWIQYIAKKSRYQEECVWMLISTLLVKTKRVGGVIDMKSCGFIHSIPLIQEFDPNCIILLHWGEDFDIRQYPTMINIKTPSEEQDGLKLSHYLPVEIGSGQLDGEEMLAFFERHTQWSAEYKQTESEIQCRNQEDRAAIICKNTTYPSTTSGITIWVWNLTLFPGFYRREKMPKGYEDIIWADFAPENHRFNDIRLEWDLCHDFENAIVIHSASNPFTPQQPTLTMEPLTLDNEQTAPLFDVATPELDDMASDLQEMLPLVYKLTIAMDQAQVCYGMVKIESPINHNFAIQKPMQLCEIGILCGQECTTVENLAVPLKIWLPLDEREQFQTVIRSLGVWKEILNGTIHYILDPQQEEPDQKLTLIIPDAQIVILVALLT</sequence>
<dbReference type="OrthoDB" id="3237250at2759"/>
<gene>
    <name evidence="2" type="ORF">BT96DRAFT_943966</name>
</gene>
<feature type="transmembrane region" description="Helical" evidence="1">
    <location>
        <begin position="20"/>
        <end position="40"/>
    </location>
</feature>
<keyword evidence="1" id="KW-0812">Transmembrane</keyword>
<keyword evidence="1" id="KW-0472">Membrane</keyword>
<evidence type="ECO:0000313" key="3">
    <source>
        <dbReference type="Proteomes" id="UP000799118"/>
    </source>
</evidence>
<keyword evidence="3" id="KW-1185">Reference proteome</keyword>
<protein>
    <submittedName>
        <fullName evidence="2">Uncharacterized protein</fullName>
    </submittedName>
</protein>
<dbReference type="AlphaFoldDB" id="A0A6A4H6J1"/>
<accession>A0A6A4H6J1</accession>
<evidence type="ECO:0000256" key="1">
    <source>
        <dbReference type="SAM" id="Phobius"/>
    </source>
</evidence>
<dbReference type="EMBL" id="ML769574">
    <property type="protein sequence ID" value="KAE9393340.1"/>
    <property type="molecule type" value="Genomic_DNA"/>
</dbReference>
<organism evidence="2 3">
    <name type="scientific">Gymnopus androsaceus JB14</name>
    <dbReference type="NCBI Taxonomy" id="1447944"/>
    <lineage>
        <taxon>Eukaryota</taxon>
        <taxon>Fungi</taxon>
        <taxon>Dikarya</taxon>
        <taxon>Basidiomycota</taxon>
        <taxon>Agaricomycotina</taxon>
        <taxon>Agaricomycetes</taxon>
        <taxon>Agaricomycetidae</taxon>
        <taxon>Agaricales</taxon>
        <taxon>Marasmiineae</taxon>
        <taxon>Omphalotaceae</taxon>
        <taxon>Gymnopus</taxon>
    </lineage>
</organism>
<proteinExistence type="predicted"/>
<reference evidence="2" key="1">
    <citation type="journal article" date="2019" name="Environ. Microbiol.">
        <title>Fungal ecological strategies reflected in gene transcription - a case study of two litter decomposers.</title>
        <authorList>
            <person name="Barbi F."/>
            <person name="Kohler A."/>
            <person name="Barry K."/>
            <person name="Baskaran P."/>
            <person name="Daum C."/>
            <person name="Fauchery L."/>
            <person name="Ihrmark K."/>
            <person name="Kuo A."/>
            <person name="LaButti K."/>
            <person name="Lipzen A."/>
            <person name="Morin E."/>
            <person name="Grigoriev I.V."/>
            <person name="Henrissat B."/>
            <person name="Lindahl B."/>
            <person name="Martin F."/>
        </authorList>
    </citation>
    <scope>NUCLEOTIDE SEQUENCE</scope>
    <source>
        <strain evidence="2">JB14</strain>
    </source>
</reference>
<keyword evidence="1" id="KW-1133">Transmembrane helix</keyword>
<name>A0A6A4H6J1_9AGAR</name>
<dbReference type="Proteomes" id="UP000799118">
    <property type="component" value="Unassembled WGS sequence"/>
</dbReference>
<evidence type="ECO:0000313" key="2">
    <source>
        <dbReference type="EMBL" id="KAE9393340.1"/>
    </source>
</evidence>